<dbReference type="PATRIC" id="fig|49338.4.peg.1429"/>
<dbReference type="PROSITE" id="PS00676">
    <property type="entry name" value="SIGMA54_INTERACT_2"/>
    <property type="match status" value="1"/>
</dbReference>
<dbReference type="GO" id="GO:0005524">
    <property type="term" value="F:ATP binding"/>
    <property type="evidence" value="ECO:0007669"/>
    <property type="project" value="UniProtKB-KW"/>
</dbReference>
<evidence type="ECO:0000256" key="3">
    <source>
        <dbReference type="ARBA" id="ARBA00023015"/>
    </source>
</evidence>
<dbReference type="InterPro" id="IPR002197">
    <property type="entry name" value="HTH_Fis"/>
</dbReference>
<sequence length="680" mass="76940">MIVTEKSFSDQTYWEEIARCKTQFVNNEEDPLLNPYLRKEVAESWIRSKNNGVFPWTSYSKYHLTEEEWRLLKEQNERLIHIAQPLISNYLGLASTNGHSLELFDPSGAFLLGIHINISSTPVLSIVFNESTTGTTAHGLATYHKKPFQLIGPENYLDVWQNMICSAAPILDEMGEVLGTLALVQDMGEKPWEKNRSNLHVHSLGWVSSLAEAIGNQIKIQNGYDVLNEVNNDLRKATETLKIILEFIDEGVITIEPNGRILSSNHEGSRILNVHHGKIRGRNIGEFLLPKSALMGYVAANKTVDYMEEYVVNGREEKQYLVSLRPVYKQGNDELDFAILRFNHSDKINALVNTRSGAVAKFRFEDIVGQSESMLKAKALARRFARTRENLLLLGESGTGKELFAQALHNSHRPGGPFIAVNCAAMPRNLIESELFGYESGSFTGAEKNGRPGKIELANGGTLFLDEIGDMPIELQAVLLRVLQDKMVMRLGGRNYRQVDFRLITATNQDLKLLAQEKKFREDLYFRLSVLNIEIPPLRSRGFDIAILAEHFIENYAKRVGLPAAVISPEAKRRILEYNWPGNVRQLENAMIYAVNLAEDGRIMLSHLPKELFEKRTALPMVSERECDNLEELFSMKDLEKVTIKKALERSGNSVAIASDLLGISKTTLYRKLKEHNIHY</sequence>
<dbReference type="PROSITE" id="PS00675">
    <property type="entry name" value="SIGMA54_INTERACT_1"/>
    <property type="match status" value="1"/>
</dbReference>
<evidence type="ECO:0000256" key="2">
    <source>
        <dbReference type="ARBA" id="ARBA00022840"/>
    </source>
</evidence>
<keyword evidence="1" id="KW-0547">Nucleotide-binding</keyword>
<accession>A0A098AX40</accession>
<dbReference type="PROSITE" id="PS00688">
    <property type="entry name" value="SIGMA54_INTERACT_3"/>
    <property type="match status" value="1"/>
</dbReference>
<dbReference type="SUPFAM" id="SSF52540">
    <property type="entry name" value="P-loop containing nucleoside triphosphate hydrolases"/>
    <property type="match status" value="1"/>
</dbReference>
<evidence type="ECO:0000259" key="7">
    <source>
        <dbReference type="PROSITE" id="PS50112"/>
    </source>
</evidence>
<dbReference type="Pfam" id="PF02954">
    <property type="entry name" value="HTH_8"/>
    <property type="match status" value="1"/>
</dbReference>
<dbReference type="InterPro" id="IPR003593">
    <property type="entry name" value="AAA+_ATPase"/>
</dbReference>
<dbReference type="PROSITE" id="PS50045">
    <property type="entry name" value="SIGMA54_INTERACT_4"/>
    <property type="match status" value="1"/>
</dbReference>
<feature type="domain" description="PAS" evidence="7">
    <location>
        <begin position="237"/>
        <end position="292"/>
    </location>
</feature>
<dbReference type="InterPro" id="IPR035965">
    <property type="entry name" value="PAS-like_dom_sf"/>
</dbReference>
<reference evidence="8" key="1">
    <citation type="submission" date="2014-07" db="EMBL/GenBank/DDBJ databases">
        <authorList>
            <person name="Hornung V.Bastian."/>
        </authorList>
    </citation>
    <scope>NUCLEOTIDE SEQUENCE</scope>
    <source>
        <strain evidence="8">PCE-S</strain>
    </source>
</reference>
<dbReference type="InterPro" id="IPR025943">
    <property type="entry name" value="Sigma_54_int_dom_ATP-bd_2"/>
</dbReference>
<protein>
    <submittedName>
        <fullName evidence="8">Signal-transduction and transcriptional-control protein</fullName>
    </submittedName>
</protein>
<evidence type="ECO:0000259" key="6">
    <source>
        <dbReference type="PROSITE" id="PS50045"/>
    </source>
</evidence>
<dbReference type="SMART" id="SM00382">
    <property type="entry name" value="AAA"/>
    <property type="match status" value="1"/>
</dbReference>
<dbReference type="CDD" id="cd00009">
    <property type="entry name" value="AAA"/>
    <property type="match status" value="1"/>
</dbReference>
<dbReference type="InterPro" id="IPR009057">
    <property type="entry name" value="Homeodomain-like_sf"/>
</dbReference>
<gene>
    <name evidence="8" type="ORF">DPCES_1322</name>
</gene>
<dbReference type="InterPro" id="IPR002078">
    <property type="entry name" value="Sigma_54_int"/>
</dbReference>
<feature type="domain" description="Sigma-54 factor interaction" evidence="6">
    <location>
        <begin position="367"/>
        <end position="596"/>
    </location>
</feature>
<dbReference type="Pfam" id="PF00158">
    <property type="entry name" value="Sigma54_activat"/>
    <property type="match status" value="1"/>
</dbReference>
<dbReference type="PANTHER" id="PTHR32071">
    <property type="entry name" value="TRANSCRIPTIONAL REGULATORY PROTEIN"/>
    <property type="match status" value="1"/>
</dbReference>
<dbReference type="SUPFAM" id="SSF55785">
    <property type="entry name" value="PYP-like sensor domain (PAS domain)"/>
    <property type="match status" value="1"/>
</dbReference>
<dbReference type="InterPro" id="IPR027417">
    <property type="entry name" value="P-loop_NTPase"/>
</dbReference>
<evidence type="ECO:0000256" key="4">
    <source>
        <dbReference type="ARBA" id="ARBA00023125"/>
    </source>
</evidence>
<dbReference type="EMBL" id="LK996017">
    <property type="protein sequence ID" value="CDX01209.1"/>
    <property type="molecule type" value="Genomic_DNA"/>
</dbReference>
<dbReference type="Gene3D" id="1.10.10.60">
    <property type="entry name" value="Homeodomain-like"/>
    <property type="match status" value="1"/>
</dbReference>
<name>A0A098AX40_DESHA</name>
<dbReference type="InterPro" id="IPR029016">
    <property type="entry name" value="GAF-like_dom_sf"/>
</dbReference>
<dbReference type="Gene3D" id="3.30.450.40">
    <property type="match status" value="1"/>
</dbReference>
<evidence type="ECO:0000256" key="1">
    <source>
        <dbReference type="ARBA" id="ARBA00022741"/>
    </source>
</evidence>
<dbReference type="InterPro" id="IPR025944">
    <property type="entry name" value="Sigma_54_int_dom_CS"/>
</dbReference>
<keyword evidence="2" id="KW-0067">ATP-binding</keyword>
<dbReference type="SUPFAM" id="SSF46689">
    <property type="entry name" value="Homeodomain-like"/>
    <property type="match status" value="1"/>
</dbReference>
<dbReference type="InterPro" id="IPR058031">
    <property type="entry name" value="AAA_lid_NorR"/>
</dbReference>
<dbReference type="GO" id="GO:0043565">
    <property type="term" value="F:sequence-specific DNA binding"/>
    <property type="evidence" value="ECO:0007669"/>
    <property type="project" value="InterPro"/>
</dbReference>
<dbReference type="InterPro" id="IPR025662">
    <property type="entry name" value="Sigma_54_int_dom_ATP-bd_1"/>
</dbReference>
<dbReference type="AlphaFoldDB" id="A0A098AX40"/>
<dbReference type="PRINTS" id="PR01590">
    <property type="entry name" value="HTHFIS"/>
</dbReference>
<evidence type="ECO:0000256" key="5">
    <source>
        <dbReference type="ARBA" id="ARBA00023163"/>
    </source>
</evidence>
<dbReference type="Gene3D" id="3.40.50.300">
    <property type="entry name" value="P-loop containing nucleotide triphosphate hydrolases"/>
    <property type="match status" value="1"/>
</dbReference>
<evidence type="ECO:0000313" key="8">
    <source>
        <dbReference type="EMBL" id="CDX01209.1"/>
    </source>
</evidence>
<dbReference type="InterPro" id="IPR000014">
    <property type="entry name" value="PAS"/>
</dbReference>
<organism evidence="8">
    <name type="scientific">Desulfitobacterium hafniense</name>
    <name type="common">Desulfitobacterium frappieri</name>
    <dbReference type="NCBI Taxonomy" id="49338"/>
    <lineage>
        <taxon>Bacteria</taxon>
        <taxon>Bacillati</taxon>
        <taxon>Bacillota</taxon>
        <taxon>Clostridia</taxon>
        <taxon>Eubacteriales</taxon>
        <taxon>Desulfitobacteriaceae</taxon>
        <taxon>Desulfitobacterium</taxon>
    </lineage>
</organism>
<dbReference type="PANTHER" id="PTHR32071:SF57">
    <property type="entry name" value="C4-DICARBOXYLATE TRANSPORT TRANSCRIPTIONAL REGULATORY PROTEIN DCTD"/>
    <property type="match status" value="1"/>
</dbReference>
<dbReference type="FunFam" id="3.40.50.300:FF:000006">
    <property type="entry name" value="DNA-binding transcriptional regulator NtrC"/>
    <property type="match status" value="1"/>
</dbReference>
<dbReference type="PROSITE" id="PS50112">
    <property type="entry name" value="PAS"/>
    <property type="match status" value="1"/>
</dbReference>
<dbReference type="Gene3D" id="3.30.450.20">
    <property type="entry name" value="PAS domain"/>
    <property type="match status" value="1"/>
</dbReference>
<dbReference type="Pfam" id="PF25601">
    <property type="entry name" value="AAA_lid_14"/>
    <property type="match status" value="1"/>
</dbReference>
<dbReference type="GO" id="GO:0006355">
    <property type="term" value="P:regulation of DNA-templated transcription"/>
    <property type="evidence" value="ECO:0007669"/>
    <property type="project" value="InterPro"/>
</dbReference>
<keyword evidence="3" id="KW-0805">Transcription regulation</keyword>
<keyword evidence="5" id="KW-0804">Transcription</keyword>
<dbReference type="Gene3D" id="1.10.8.60">
    <property type="match status" value="1"/>
</dbReference>
<keyword evidence="4" id="KW-0238">DNA-binding</keyword>
<proteinExistence type="predicted"/>